<sequence length="189" mass="21995">MGEASGISKLISYSDDLVKVLKDHRDINNLAQCLQHFKALRSSCDSDFNEVQNSLRDYEIKTDECKQKTEAAKSEVVADEELDRLQREFDGDAEIEILGNEISEFERQRISVREKKRNLKRHEQDEFREQRKLSMYASVTNIIPNLENKSRDMGYIVDSNKKIVQKFEFDPTKMTASETCDSIWKMISS</sequence>
<organism evidence="1 2">
    <name type="scientific">Malus domestica</name>
    <name type="common">Apple</name>
    <name type="synonym">Pyrus malus</name>
    <dbReference type="NCBI Taxonomy" id="3750"/>
    <lineage>
        <taxon>Eukaryota</taxon>
        <taxon>Viridiplantae</taxon>
        <taxon>Streptophyta</taxon>
        <taxon>Embryophyta</taxon>
        <taxon>Tracheophyta</taxon>
        <taxon>Spermatophyta</taxon>
        <taxon>Magnoliopsida</taxon>
        <taxon>eudicotyledons</taxon>
        <taxon>Gunneridae</taxon>
        <taxon>Pentapetalae</taxon>
        <taxon>rosids</taxon>
        <taxon>fabids</taxon>
        <taxon>Rosales</taxon>
        <taxon>Rosaceae</taxon>
        <taxon>Amygdaloideae</taxon>
        <taxon>Maleae</taxon>
        <taxon>Malus</taxon>
    </lineage>
</organism>
<evidence type="ECO:0000313" key="2">
    <source>
        <dbReference type="Proteomes" id="UP000290289"/>
    </source>
</evidence>
<dbReference type="STRING" id="3750.A0A498K777"/>
<name>A0A498K777_MALDO</name>
<dbReference type="PANTHER" id="PTHR35730">
    <property type="entry name" value="KINETOCHORE PROTEIN SPC24 HOMOLOG-RELATED"/>
    <property type="match status" value="1"/>
</dbReference>
<dbReference type="SMR" id="A0A498K777"/>
<proteinExistence type="predicted"/>
<dbReference type="EMBL" id="RDQH01000330">
    <property type="protein sequence ID" value="RXI01493.1"/>
    <property type="molecule type" value="Genomic_DNA"/>
</dbReference>
<evidence type="ECO:0000313" key="1">
    <source>
        <dbReference type="EMBL" id="RXI01493.1"/>
    </source>
</evidence>
<protein>
    <submittedName>
        <fullName evidence="1">Uncharacterized protein</fullName>
    </submittedName>
</protein>
<dbReference type="InterPro" id="IPR044951">
    <property type="entry name" value="SPC24-like"/>
</dbReference>
<comment type="caution">
    <text evidence="1">The sequence shown here is derived from an EMBL/GenBank/DDBJ whole genome shotgun (WGS) entry which is preliminary data.</text>
</comment>
<dbReference type="GO" id="GO:0051983">
    <property type="term" value="P:regulation of chromosome segregation"/>
    <property type="evidence" value="ECO:0007669"/>
    <property type="project" value="InterPro"/>
</dbReference>
<accession>A0A498K777</accession>
<keyword evidence="2" id="KW-1185">Reference proteome</keyword>
<dbReference type="Gramene" id="mRNA:MD04G0130100">
    <property type="protein sequence ID" value="mRNA:MD04G0130100"/>
    <property type="gene ID" value="MD04G0130100"/>
</dbReference>
<dbReference type="Proteomes" id="UP000290289">
    <property type="component" value="Chromosome 4"/>
</dbReference>
<dbReference type="Gene3D" id="3.30.160.570">
    <property type="entry name" value="Ncd80 complex, Spc24 subunit"/>
    <property type="match status" value="1"/>
</dbReference>
<reference evidence="1 2" key="1">
    <citation type="submission" date="2018-10" db="EMBL/GenBank/DDBJ databases">
        <title>A high-quality apple genome assembly.</title>
        <authorList>
            <person name="Hu J."/>
        </authorList>
    </citation>
    <scope>NUCLEOTIDE SEQUENCE [LARGE SCALE GENOMIC DNA]</scope>
    <source>
        <strain evidence="2">cv. HFTH1</strain>
        <tissue evidence="1">Young leaf</tissue>
    </source>
</reference>
<gene>
    <name evidence="1" type="ORF">DVH24_014842</name>
</gene>
<dbReference type="AlphaFoldDB" id="A0A498K777"/>
<dbReference type="PANTHER" id="PTHR35730:SF2">
    <property type="entry name" value="KINETOCHORE PROTEIN SPC24 HOMOLOG-RELATED"/>
    <property type="match status" value="1"/>
</dbReference>